<dbReference type="PANTHER" id="PTHR33099">
    <property type="entry name" value="FE2OG DIOXYGENASE DOMAIN-CONTAINING PROTEIN"/>
    <property type="match status" value="1"/>
</dbReference>
<dbReference type="InParanoid" id="G4YWE0"/>
<evidence type="ECO:0000313" key="2">
    <source>
        <dbReference type="EMBL" id="EGZ25586.1"/>
    </source>
</evidence>
<gene>
    <name evidence="2" type="ORF">PHYSODRAFT_257845</name>
</gene>
<dbReference type="Proteomes" id="UP000002640">
    <property type="component" value="Unassembled WGS sequence"/>
</dbReference>
<dbReference type="InterPro" id="IPR044862">
    <property type="entry name" value="Pro_4_hyd_alph_FE2OG_OXY"/>
</dbReference>
<evidence type="ECO:0000313" key="3">
    <source>
        <dbReference type="Proteomes" id="UP000002640"/>
    </source>
</evidence>
<dbReference type="EMBL" id="JH159152">
    <property type="protein sequence ID" value="EGZ25586.1"/>
    <property type="molecule type" value="Genomic_DNA"/>
</dbReference>
<dbReference type="PANTHER" id="PTHR33099:SF7">
    <property type="entry name" value="MYND-TYPE DOMAIN-CONTAINING PROTEIN"/>
    <property type="match status" value="1"/>
</dbReference>
<dbReference type="AlphaFoldDB" id="G4YWE0"/>
<dbReference type="RefSeq" id="XP_009520874.1">
    <property type="nucleotide sequence ID" value="XM_009522579.1"/>
</dbReference>
<dbReference type="Pfam" id="PF13640">
    <property type="entry name" value="2OG-FeII_Oxy_3"/>
    <property type="match status" value="1"/>
</dbReference>
<dbReference type="PROSITE" id="PS51471">
    <property type="entry name" value="FE2OG_OXY"/>
    <property type="match status" value="1"/>
</dbReference>
<feature type="domain" description="Fe2OG dioxygenase" evidence="1">
    <location>
        <begin position="58"/>
        <end position="159"/>
    </location>
</feature>
<name>G4YWE0_PHYSP</name>
<protein>
    <recommendedName>
        <fullName evidence="1">Fe2OG dioxygenase domain-containing protein</fullName>
    </recommendedName>
</protein>
<proteinExistence type="predicted"/>
<dbReference type="KEGG" id="psoj:PHYSODRAFT_257845"/>
<organism evidence="2 3">
    <name type="scientific">Phytophthora sojae (strain P6497)</name>
    <name type="common">Soybean stem and root rot agent</name>
    <name type="synonym">Phytophthora megasperma f. sp. glycines</name>
    <dbReference type="NCBI Taxonomy" id="1094619"/>
    <lineage>
        <taxon>Eukaryota</taxon>
        <taxon>Sar</taxon>
        <taxon>Stramenopiles</taxon>
        <taxon>Oomycota</taxon>
        <taxon>Peronosporomycetes</taxon>
        <taxon>Peronosporales</taxon>
        <taxon>Peronosporaceae</taxon>
        <taxon>Phytophthora</taxon>
    </lineage>
</organism>
<dbReference type="GeneID" id="20638907"/>
<dbReference type="InterPro" id="IPR005123">
    <property type="entry name" value="Oxoglu/Fe-dep_dioxygenase_dom"/>
</dbReference>
<reference evidence="2 3" key="1">
    <citation type="journal article" date="2006" name="Science">
        <title>Phytophthora genome sequences uncover evolutionary origins and mechanisms of pathogenesis.</title>
        <authorList>
            <person name="Tyler B.M."/>
            <person name="Tripathy S."/>
            <person name="Zhang X."/>
            <person name="Dehal P."/>
            <person name="Jiang R.H."/>
            <person name="Aerts A."/>
            <person name="Arredondo F.D."/>
            <person name="Baxter L."/>
            <person name="Bensasson D."/>
            <person name="Beynon J.L."/>
            <person name="Chapman J."/>
            <person name="Damasceno C.M."/>
            <person name="Dorrance A.E."/>
            <person name="Dou D."/>
            <person name="Dickerman A.W."/>
            <person name="Dubchak I.L."/>
            <person name="Garbelotto M."/>
            <person name="Gijzen M."/>
            <person name="Gordon S.G."/>
            <person name="Govers F."/>
            <person name="Grunwald N.J."/>
            <person name="Huang W."/>
            <person name="Ivors K.L."/>
            <person name="Jones R.W."/>
            <person name="Kamoun S."/>
            <person name="Krampis K."/>
            <person name="Lamour K.H."/>
            <person name="Lee M.K."/>
            <person name="McDonald W.H."/>
            <person name="Medina M."/>
            <person name="Meijer H.J."/>
            <person name="Nordberg E.K."/>
            <person name="Maclean D.J."/>
            <person name="Ospina-Giraldo M.D."/>
            <person name="Morris P.F."/>
            <person name="Phuntumart V."/>
            <person name="Putnam N.H."/>
            <person name="Rash S."/>
            <person name="Rose J.K."/>
            <person name="Sakihama Y."/>
            <person name="Salamov A.A."/>
            <person name="Savidor A."/>
            <person name="Scheuring C.F."/>
            <person name="Smith B.M."/>
            <person name="Sobral B.W."/>
            <person name="Terry A."/>
            <person name="Torto-Alalibo T.A."/>
            <person name="Win J."/>
            <person name="Xu Z."/>
            <person name="Zhang H."/>
            <person name="Grigoriev I.V."/>
            <person name="Rokhsar D.S."/>
            <person name="Boore J.L."/>
        </authorList>
    </citation>
    <scope>NUCLEOTIDE SEQUENCE [LARGE SCALE GENOMIC DNA]</scope>
    <source>
        <strain evidence="2 3">P6497</strain>
    </source>
</reference>
<evidence type="ECO:0000259" key="1">
    <source>
        <dbReference type="PROSITE" id="PS51471"/>
    </source>
</evidence>
<dbReference type="Gene3D" id="2.60.120.620">
    <property type="entry name" value="q2cbj1_9rhob like domain"/>
    <property type="match status" value="1"/>
</dbReference>
<keyword evidence="3" id="KW-1185">Reference proteome</keyword>
<accession>G4YWE0</accession>
<sequence>MCKKSPFGHNLETKMDEAVRQSWQLVPSQVRFENMTWQGGMEKLCQLIADRLGYRDIPLQCVLYKLLVYGEGGHFVKHQDTEKEDGMIVTLVVQLPSSHEGGDLVVYRGGEVRHRHDFGKADGTAAFLPHYAVHYADAEHALEKVTKGFRLALVYSICLPPTMRHLEKAHDAPLSEDLAGHISNMDEEADEPFALLLSHEYTAKNIQGLGTGALKGIDSARFHALEEANALVPAAKQLEFFIVRLAHKIEYDPGRWQETLSQLWIPHGAEKEEGYMGNEGPTKNTKNENDTPFAYCAGLRERTDNGTLIPVITQIARKFDWAIIGEPLLACMRQHAYAPKEDDSGYSTMALALLVLDGLDSGTAEDSLLKLAMEKAEEFTTEELCASKVSLAFLEKSLECFGGVDTDDEKGGLLALLVSKRIEWLKNQIEKLDKPFSWQMPDAKFPDNAKVEEFLQGLAETMTMAKGVRKFKGFQDASNYAAKWTRGPQVGASFKMEASSTDANAVVAITKTRKWFTECQHKLRQYKVELTQLREYTGETDDSDSKRARLE</sequence>